<evidence type="ECO:0000313" key="1">
    <source>
        <dbReference type="EMBL" id="JAH91156.1"/>
    </source>
</evidence>
<name>A0A0E9WLG9_ANGAN</name>
<sequence>MLHSNAGQAHWISLAGSSVDVIVISRLQSPKINPKEKRGYIRNNQ</sequence>
<reference evidence="1" key="2">
    <citation type="journal article" date="2015" name="Fish Shellfish Immunol.">
        <title>Early steps in the European eel (Anguilla anguilla)-Vibrio vulnificus interaction in the gills: Role of the RtxA13 toxin.</title>
        <authorList>
            <person name="Callol A."/>
            <person name="Pajuelo D."/>
            <person name="Ebbesson L."/>
            <person name="Teles M."/>
            <person name="MacKenzie S."/>
            <person name="Amaro C."/>
        </authorList>
    </citation>
    <scope>NUCLEOTIDE SEQUENCE</scope>
</reference>
<dbReference type="EMBL" id="GBXM01017421">
    <property type="protein sequence ID" value="JAH91156.1"/>
    <property type="molecule type" value="Transcribed_RNA"/>
</dbReference>
<dbReference type="AlphaFoldDB" id="A0A0E9WLG9"/>
<organism evidence="1">
    <name type="scientific">Anguilla anguilla</name>
    <name type="common">European freshwater eel</name>
    <name type="synonym">Muraena anguilla</name>
    <dbReference type="NCBI Taxonomy" id="7936"/>
    <lineage>
        <taxon>Eukaryota</taxon>
        <taxon>Metazoa</taxon>
        <taxon>Chordata</taxon>
        <taxon>Craniata</taxon>
        <taxon>Vertebrata</taxon>
        <taxon>Euteleostomi</taxon>
        <taxon>Actinopterygii</taxon>
        <taxon>Neopterygii</taxon>
        <taxon>Teleostei</taxon>
        <taxon>Anguilliformes</taxon>
        <taxon>Anguillidae</taxon>
        <taxon>Anguilla</taxon>
    </lineage>
</organism>
<accession>A0A0E9WLG9</accession>
<proteinExistence type="predicted"/>
<protein>
    <submittedName>
        <fullName evidence="1">Uncharacterized protein</fullName>
    </submittedName>
</protein>
<reference evidence="1" key="1">
    <citation type="submission" date="2014-11" db="EMBL/GenBank/DDBJ databases">
        <authorList>
            <person name="Amaro Gonzalez C."/>
        </authorList>
    </citation>
    <scope>NUCLEOTIDE SEQUENCE</scope>
</reference>